<reference evidence="1 2" key="1">
    <citation type="submission" date="2020-02" db="EMBL/GenBank/DDBJ databases">
        <title>Characterization of phylogenetic diversity of novel bifidobacterial species isolated in Czech ZOOs.</title>
        <authorList>
            <person name="Lugli G.A."/>
            <person name="Vera N.B."/>
            <person name="Ventura M."/>
        </authorList>
    </citation>
    <scope>NUCLEOTIDE SEQUENCE [LARGE SCALE GENOMIC DNA]</scope>
    <source>
        <strain evidence="1 2">DSM 109959</strain>
    </source>
</reference>
<feature type="non-terminal residue" evidence="1">
    <location>
        <position position="162"/>
    </location>
</feature>
<comment type="caution">
    <text evidence="1">The sequence shown here is derived from an EMBL/GenBank/DDBJ whole genome shotgun (WGS) entry which is preliminary data.</text>
</comment>
<keyword evidence="1" id="KW-0808">Transferase</keyword>
<evidence type="ECO:0000313" key="2">
    <source>
        <dbReference type="Proteomes" id="UP000543419"/>
    </source>
</evidence>
<dbReference type="Gene3D" id="3.40.50.2000">
    <property type="entry name" value="Glycogen Phosphorylase B"/>
    <property type="match status" value="1"/>
</dbReference>
<gene>
    <name evidence="1" type="ORF">G1C97_2357</name>
</gene>
<dbReference type="Proteomes" id="UP000543419">
    <property type="component" value="Unassembled WGS sequence"/>
</dbReference>
<organism evidence="1 2">
    <name type="scientific">Bifidobacterium olomucense</name>
    <dbReference type="NCBI Taxonomy" id="2675324"/>
    <lineage>
        <taxon>Bacteria</taxon>
        <taxon>Bacillati</taxon>
        <taxon>Actinomycetota</taxon>
        <taxon>Actinomycetes</taxon>
        <taxon>Bifidobacteriales</taxon>
        <taxon>Bifidobacteriaceae</taxon>
        <taxon>Bifidobacterium</taxon>
    </lineage>
</organism>
<dbReference type="EMBL" id="JAAIIG010000029">
    <property type="protein sequence ID" value="NMM99397.1"/>
    <property type="molecule type" value="Genomic_DNA"/>
</dbReference>
<sequence length="162" mass="18805">MKSLIICHDASMSGANKSLCDWIKGNNANLRLYVAIPTYNKLFYTTLKSLGCTVIIGHYSVPVKRLSRVSFIIGLKDIIKYLWYIFINPLMLIRLKQIVEKYNIDVIHSNSFATNFGALLAIKTNRPHIWHIREFMKEDYGIEQINQKLCHKFCNYSNAIFI</sequence>
<keyword evidence="2" id="KW-1185">Reference proteome</keyword>
<name>A0A7Y0EZS1_9BIFI</name>
<protein>
    <submittedName>
        <fullName evidence="1">Glycosyl transferase</fullName>
    </submittedName>
</protein>
<dbReference type="GO" id="GO:0016740">
    <property type="term" value="F:transferase activity"/>
    <property type="evidence" value="ECO:0007669"/>
    <property type="project" value="UniProtKB-KW"/>
</dbReference>
<proteinExistence type="predicted"/>
<dbReference type="RefSeq" id="WP_205832642.1">
    <property type="nucleotide sequence ID" value="NZ_JAAIIG010000029.1"/>
</dbReference>
<dbReference type="AlphaFoldDB" id="A0A7Y0EZS1"/>
<dbReference type="SUPFAM" id="SSF53756">
    <property type="entry name" value="UDP-Glycosyltransferase/glycogen phosphorylase"/>
    <property type="match status" value="1"/>
</dbReference>
<evidence type="ECO:0000313" key="1">
    <source>
        <dbReference type="EMBL" id="NMM99397.1"/>
    </source>
</evidence>
<accession>A0A7Y0EZS1</accession>